<protein>
    <submittedName>
        <fullName evidence="1">Uncharacterized protein</fullName>
    </submittedName>
</protein>
<keyword evidence="2" id="KW-1185">Reference proteome</keyword>
<dbReference type="EMBL" id="ML735701">
    <property type="protein sequence ID" value="KAE8421459.1"/>
    <property type="molecule type" value="Genomic_DNA"/>
</dbReference>
<sequence length="130" mass="14109">MSCPLDAKAEKIRREIKQMIPETATGDDNATEKADSLRSTDGRIMYAGGALGKKAIELRDHLGLGKELGWTIWGFTIARDMANETRSMYIVPLSSGSSLASGESLTEGHLVHNTDKLKLSPGATVIIYMK</sequence>
<organism evidence="1 2">
    <name type="scientific">Aspergillus pseudocaelatus</name>
    <dbReference type="NCBI Taxonomy" id="1825620"/>
    <lineage>
        <taxon>Eukaryota</taxon>
        <taxon>Fungi</taxon>
        <taxon>Dikarya</taxon>
        <taxon>Ascomycota</taxon>
        <taxon>Pezizomycotina</taxon>
        <taxon>Eurotiomycetes</taxon>
        <taxon>Eurotiomycetidae</taxon>
        <taxon>Eurotiales</taxon>
        <taxon>Aspergillaceae</taxon>
        <taxon>Aspergillus</taxon>
        <taxon>Aspergillus subgen. Circumdati</taxon>
    </lineage>
</organism>
<accession>A0ABQ6WWJ7</accession>
<gene>
    <name evidence="1" type="ORF">BDV36DRAFT_280765</name>
</gene>
<proteinExistence type="predicted"/>
<evidence type="ECO:0000313" key="2">
    <source>
        <dbReference type="Proteomes" id="UP000325395"/>
    </source>
</evidence>
<evidence type="ECO:0000313" key="1">
    <source>
        <dbReference type="EMBL" id="KAE8421459.1"/>
    </source>
</evidence>
<name>A0ABQ6WWJ7_9EURO</name>
<dbReference type="Proteomes" id="UP000325395">
    <property type="component" value="Unassembled WGS sequence"/>
</dbReference>
<reference evidence="1 2" key="1">
    <citation type="submission" date="2019-04" db="EMBL/GenBank/DDBJ databases">
        <authorList>
            <consortium name="DOE Joint Genome Institute"/>
            <person name="Mondo S."/>
            <person name="Kjaerbolling I."/>
            <person name="Vesth T."/>
            <person name="Frisvad J.C."/>
            <person name="Nybo J.L."/>
            <person name="Theobald S."/>
            <person name="Kildgaard S."/>
            <person name="Isbrandt T."/>
            <person name="Kuo A."/>
            <person name="Sato A."/>
            <person name="Lyhne E.K."/>
            <person name="Kogle M.E."/>
            <person name="Wiebenga A."/>
            <person name="Kun R.S."/>
            <person name="Lubbers R.J."/>
            <person name="Makela M.R."/>
            <person name="Barry K."/>
            <person name="Chovatia M."/>
            <person name="Clum A."/>
            <person name="Daum C."/>
            <person name="Haridas S."/>
            <person name="He G."/>
            <person name="LaButti K."/>
            <person name="Lipzen A."/>
            <person name="Riley R."/>
            <person name="Salamov A."/>
            <person name="Simmons B.A."/>
            <person name="Magnuson J.K."/>
            <person name="Henrissat B."/>
            <person name="Mortensen U.H."/>
            <person name="Larsen T.O."/>
            <person name="Devries R.P."/>
            <person name="Grigoriev I.V."/>
            <person name="Machida M."/>
            <person name="Baker S.E."/>
            <person name="Andersen M.R."/>
            <person name="Cantor M.N."/>
            <person name="Hua S.X."/>
        </authorList>
    </citation>
    <scope>NUCLEOTIDE SEQUENCE [LARGE SCALE GENOMIC DNA]</scope>
    <source>
        <strain evidence="1 2">CBS 117616</strain>
    </source>
</reference>